<gene>
    <name evidence="2" type="ORF">FA15DRAFT_674068</name>
</gene>
<organism evidence="2 3">
    <name type="scientific">Coprinopsis marcescibilis</name>
    <name type="common">Agaric fungus</name>
    <name type="synonym">Psathyrella marcescibilis</name>
    <dbReference type="NCBI Taxonomy" id="230819"/>
    <lineage>
        <taxon>Eukaryota</taxon>
        <taxon>Fungi</taxon>
        <taxon>Dikarya</taxon>
        <taxon>Basidiomycota</taxon>
        <taxon>Agaricomycotina</taxon>
        <taxon>Agaricomycetes</taxon>
        <taxon>Agaricomycetidae</taxon>
        <taxon>Agaricales</taxon>
        <taxon>Agaricineae</taxon>
        <taxon>Psathyrellaceae</taxon>
        <taxon>Coprinopsis</taxon>
    </lineage>
</organism>
<dbReference type="EMBL" id="ML210321">
    <property type="protein sequence ID" value="TFK19884.1"/>
    <property type="molecule type" value="Genomic_DNA"/>
</dbReference>
<keyword evidence="3" id="KW-1185">Reference proteome</keyword>
<dbReference type="OrthoDB" id="3045885at2759"/>
<protein>
    <submittedName>
        <fullName evidence="2">Uncharacterized protein</fullName>
    </submittedName>
</protein>
<sequence length="57" mass="6043">MDSFVVLPTFDAPTNEETGGSRGSTSYCVIAQRPVVDYPTDFETGGSRGSTSYCTIA</sequence>
<accession>A0A5C3KIG3</accession>
<feature type="compositionally biased region" description="Polar residues" evidence="1">
    <location>
        <begin position="15"/>
        <end position="24"/>
    </location>
</feature>
<feature type="region of interest" description="Disordered" evidence="1">
    <location>
        <begin position="1"/>
        <end position="24"/>
    </location>
</feature>
<evidence type="ECO:0000256" key="1">
    <source>
        <dbReference type="SAM" id="MobiDB-lite"/>
    </source>
</evidence>
<proteinExistence type="predicted"/>
<name>A0A5C3KIG3_COPMA</name>
<dbReference type="AlphaFoldDB" id="A0A5C3KIG3"/>
<reference evidence="2 3" key="1">
    <citation type="journal article" date="2019" name="Nat. Ecol. Evol.">
        <title>Megaphylogeny resolves global patterns of mushroom evolution.</title>
        <authorList>
            <person name="Varga T."/>
            <person name="Krizsan K."/>
            <person name="Foldi C."/>
            <person name="Dima B."/>
            <person name="Sanchez-Garcia M."/>
            <person name="Sanchez-Ramirez S."/>
            <person name="Szollosi G.J."/>
            <person name="Szarkandi J.G."/>
            <person name="Papp V."/>
            <person name="Albert L."/>
            <person name="Andreopoulos W."/>
            <person name="Angelini C."/>
            <person name="Antonin V."/>
            <person name="Barry K.W."/>
            <person name="Bougher N.L."/>
            <person name="Buchanan P."/>
            <person name="Buyck B."/>
            <person name="Bense V."/>
            <person name="Catcheside P."/>
            <person name="Chovatia M."/>
            <person name="Cooper J."/>
            <person name="Damon W."/>
            <person name="Desjardin D."/>
            <person name="Finy P."/>
            <person name="Geml J."/>
            <person name="Haridas S."/>
            <person name="Hughes K."/>
            <person name="Justo A."/>
            <person name="Karasinski D."/>
            <person name="Kautmanova I."/>
            <person name="Kiss B."/>
            <person name="Kocsube S."/>
            <person name="Kotiranta H."/>
            <person name="LaButti K.M."/>
            <person name="Lechner B.E."/>
            <person name="Liimatainen K."/>
            <person name="Lipzen A."/>
            <person name="Lukacs Z."/>
            <person name="Mihaltcheva S."/>
            <person name="Morgado L.N."/>
            <person name="Niskanen T."/>
            <person name="Noordeloos M.E."/>
            <person name="Ohm R.A."/>
            <person name="Ortiz-Santana B."/>
            <person name="Ovrebo C."/>
            <person name="Racz N."/>
            <person name="Riley R."/>
            <person name="Savchenko A."/>
            <person name="Shiryaev A."/>
            <person name="Soop K."/>
            <person name="Spirin V."/>
            <person name="Szebenyi C."/>
            <person name="Tomsovsky M."/>
            <person name="Tulloss R.E."/>
            <person name="Uehling J."/>
            <person name="Grigoriev I.V."/>
            <person name="Vagvolgyi C."/>
            <person name="Papp T."/>
            <person name="Martin F.M."/>
            <person name="Miettinen O."/>
            <person name="Hibbett D.S."/>
            <person name="Nagy L.G."/>
        </authorList>
    </citation>
    <scope>NUCLEOTIDE SEQUENCE [LARGE SCALE GENOMIC DNA]</scope>
    <source>
        <strain evidence="2 3">CBS 121175</strain>
    </source>
</reference>
<evidence type="ECO:0000313" key="3">
    <source>
        <dbReference type="Proteomes" id="UP000307440"/>
    </source>
</evidence>
<evidence type="ECO:0000313" key="2">
    <source>
        <dbReference type="EMBL" id="TFK19884.1"/>
    </source>
</evidence>
<dbReference type="Proteomes" id="UP000307440">
    <property type="component" value="Unassembled WGS sequence"/>
</dbReference>